<dbReference type="InterPro" id="IPR016181">
    <property type="entry name" value="Acyl_CoA_acyltransferase"/>
</dbReference>
<dbReference type="CDD" id="cd04301">
    <property type="entry name" value="NAT_SF"/>
    <property type="match status" value="1"/>
</dbReference>
<dbReference type="InParanoid" id="A0A4Q1BWY5"/>
<dbReference type="Proteomes" id="UP000289152">
    <property type="component" value="Unassembled WGS sequence"/>
</dbReference>
<proteinExistence type="inferred from homology"/>
<evidence type="ECO:0000256" key="1">
    <source>
        <dbReference type="ARBA" id="ARBA00022679"/>
    </source>
</evidence>
<dbReference type="Pfam" id="PF00583">
    <property type="entry name" value="Acetyltransf_1"/>
    <property type="match status" value="1"/>
</dbReference>
<keyword evidence="1" id="KW-0808">Transferase</keyword>
<dbReference type="FunCoup" id="A0A4Q1BWY5">
    <property type="interactions" value="12"/>
</dbReference>
<dbReference type="InterPro" id="IPR044542">
    <property type="entry name" value="NAA30-like"/>
</dbReference>
<protein>
    <recommendedName>
        <fullName evidence="5">N-acetyltransferase domain-containing protein</fullName>
    </recommendedName>
</protein>
<dbReference type="EMBL" id="SDIL01000001">
    <property type="protein sequence ID" value="RXK42632.1"/>
    <property type="molecule type" value="Genomic_DNA"/>
</dbReference>
<dbReference type="GO" id="GO:0004596">
    <property type="term" value="F:protein-N-terminal amino-acid acetyltransferase activity"/>
    <property type="evidence" value="ECO:0007669"/>
    <property type="project" value="InterPro"/>
</dbReference>
<dbReference type="InterPro" id="IPR000182">
    <property type="entry name" value="GNAT_dom"/>
</dbReference>
<evidence type="ECO:0000256" key="2">
    <source>
        <dbReference type="ARBA" id="ARBA00023315"/>
    </source>
</evidence>
<dbReference type="PANTHER" id="PTHR45896">
    <property type="entry name" value="N-ALPHA-ACETYLTRANSFERASE 30"/>
    <property type="match status" value="1"/>
</dbReference>
<evidence type="ECO:0000256" key="4">
    <source>
        <dbReference type="SAM" id="MobiDB-lite"/>
    </source>
</evidence>
<dbReference type="AlphaFoldDB" id="A0A4Q1BWY5"/>
<reference evidence="6 7" key="1">
    <citation type="submission" date="2016-06" db="EMBL/GenBank/DDBJ databases">
        <title>Evolution of pathogenesis and genome organization in the Tremellales.</title>
        <authorList>
            <person name="Cuomo C."/>
            <person name="Litvintseva A."/>
            <person name="Heitman J."/>
            <person name="Chen Y."/>
            <person name="Sun S."/>
            <person name="Springer D."/>
            <person name="Dromer F."/>
            <person name="Young S."/>
            <person name="Zeng Q."/>
            <person name="Chapman S."/>
            <person name="Gujja S."/>
            <person name="Saif S."/>
            <person name="Birren B."/>
        </authorList>
    </citation>
    <scope>NUCLEOTIDE SEQUENCE [LARGE SCALE GENOMIC DNA]</scope>
    <source>
        <strain evidence="6 7">ATCC 28783</strain>
    </source>
</reference>
<evidence type="ECO:0000313" key="6">
    <source>
        <dbReference type="EMBL" id="RXK42632.1"/>
    </source>
</evidence>
<keyword evidence="2" id="KW-0012">Acyltransferase</keyword>
<evidence type="ECO:0000256" key="3">
    <source>
        <dbReference type="ARBA" id="ARBA00024025"/>
    </source>
</evidence>
<comment type="caution">
    <text evidence="6">The sequence shown here is derived from an EMBL/GenBank/DDBJ whole genome shotgun (WGS) entry which is preliminary data.</text>
</comment>
<name>A0A4Q1BWY5_TREME</name>
<dbReference type="GO" id="GO:0031417">
    <property type="term" value="C:NatC complex"/>
    <property type="evidence" value="ECO:0007669"/>
    <property type="project" value="TreeGrafter"/>
</dbReference>
<feature type="compositionally biased region" description="Low complexity" evidence="4">
    <location>
        <begin position="11"/>
        <end position="20"/>
    </location>
</feature>
<dbReference type="VEuPathDB" id="FungiDB:TREMEDRAFT_67141"/>
<evidence type="ECO:0000313" key="7">
    <source>
        <dbReference type="Proteomes" id="UP000289152"/>
    </source>
</evidence>
<keyword evidence="7" id="KW-1185">Reference proteome</keyword>
<dbReference type="PROSITE" id="PS51186">
    <property type="entry name" value="GNAT"/>
    <property type="match status" value="1"/>
</dbReference>
<accession>A0A4Q1BWY5</accession>
<dbReference type="PANTHER" id="PTHR45896:SF1">
    <property type="entry name" value="N-ALPHA-ACETYLTRANSFERASE 30"/>
    <property type="match status" value="1"/>
</dbReference>
<feature type="compositionally biased region" description="Polar residues" evidence="4">
    <location>
        <begin position="25"/>
        <end position="43"/>
    </location>
</feature>
<evidence type="ECO:0000259" key="5">
    <source>
        <dbReference type="PROSITE" id="PS51186"/>
    </source>
</evidence>
<gene>
    <name evidence="6" type="ORF">M231_00186</name>
</gene>
<dbReference type="SUPFAM" id="SSF55729">
    <property type="entry name" value="Acyl-CoA N-acyltransferases (Nat)"/>
    <property type="match status" value="1"/>
</dbReference>
<feature type="domain" description="N-acetyltransferase" evidence="5">
    <location>
        <begin position="85"/>
        <end position="230"/>
    </location>
</feature>
<comment type="similarity">
    <text evidence="3">Belongs to the acetyltransferase family. MAK3 subfamily.</text>
</comment>
<dbReference type="OrthoDB" id="249099at2759"/>
<feature type="region of interest" description="Disordered" evidence="4">
    <location>
        <begin position="1"/>
        <end position="74"/>
    </location>
</feature>
<dbReference type="STRING" id="5217.A0A4Q1BWY5"/>
<organism evidence="6 7">
    <name type="scientific">Tremella mesenterica</name>
    <name type="common">Jelly fungus</name>
    <dbReference type="NCBI Taxonomy" id="5217"/>
    <lineage>
        <taxon>Eukaryota</taxon>
        <taxon>Fungi</taxon>
        <taxon>Dikarya</taxon>
        <taxon>Basidiomycota</taxon>
        <taxon>Agaricomycotina</taxon>
        <taxon>Tremellomycetes</taxon>
        <taxon>Tremellales</taxon>
        <taxon>Tremellaceae</taxon>
        <taxon>Tremella</taxon>
    </lineage>
</organism>
<dbReference type="Gene3D" id="3.40.630.30">
    <property type="match status" value="1"/>
</dbReference>
<sequence length="230" mass="25980">MNPTPPRHPQASSSAGSSRSKPLDSGTSTLSILKVSSNSSLTPTIDPATPLSSSHVEDENIQKISHSAQPREVRDRFRDAKGDELFYRSYRSEEEDLGNIMDLVAQELSEPYNVYTYRYFLDEWPHLTFLVYPSQISKKAIAVIVCKQESHKGKTSRGYIAMLSVDKDWRRRGIASKLVGLAIVEMTRRGAHEVVLETEHDNLTSLALYDSLGFLREKRLQRFYSNGKDA</sequence>